<dbReference type="Proteomes" id="UP000029736">
    <property type="component" value="Unassembled WGS sequence"/>
</dbReference>
<name>A0A098SCK7_9BACT</name>
<dbReference type="OrthoDB" id="1491500at2"/>
<dbReference type="RefSeq" id="WP_044216521.1">
    <property type="nucleotide sequence ID" value="NZ_JBKAGJ010000019.1"/>
</dbReference>
<comment type="caution">
    <text evidence="1">The sequence shown here is derived from an EMBL/GenBank/DDBJ whole genome shotgun (WGS) entry which is preliminary data.</text>
</comment>
<protein>
    <submittedName>
        <fullName evidence="1">Uncharacterized protein</fullName>
    </submittedName>
</protein>
<sequence>MIFSALSALVGFWLWLQPAVSDCPIVEVKLTKRAFCEDQETLDWTDDLFYGDIEVTFTEHPEQGLLRVEGAYLLKAAEVEVSALDGGAYTFKKVPIQATPRETWLSLTASFTALDQCRFRNRRAGRTREQCSVCPGPPGTTGGPYPNCWPSEEAEASCDQSVNYAPDPDYPELTQVRYMQTIVHIFQKEHPDSLGQWVRHPDDPGNFTAEHIDIIRSWFEDPDGPNGVLSNLCDDPTDGSPHMKDARIRLLNTGTPGKDVFFHPDNKGWGIGFSGCKPGGYQYWYQVDDRYLKSPDPSHPDYDALIAPETQDAFHVFITGGKWMPEPPGDPRIPDENDCYWPCGGGLTSSMGCQRGQVPDYPAQALFGVYNIWQHGITPGRQTCEVDYPGSEAGLGEGMLGEIFHVLSVDHLSPLQAHKKHADGGDGCADTPWKSDYNRLGCNFQERCALTECQIGKMHHFFAALEPDFERFPDGNGGFTIDPVPCRPTAEDMVIPQGADIVWEAPQALRSGLVISADARLTVQCQLSLPAGASITVENGGELILESGKLHTDCPEGRIEALQVAGRVVLKPGSVIESIRQVKIESTGSMEASNTTFVNCGLPEGMFCGQNGNTCE</sequence>
<reference evidence="1 2" key="1">
    <citation type="journal article" date="2014" name="Int. J. Syst. Evol. Microbiol.">
        <title>Phaeodactylibacter xiamenensis gen. nov., sp. nov., a member of the family Saprospiraceae isolated from the marine alga Phaeodactylum tricornutum.</title>
        <authorList>
            <person name="Chen Z.Jr."/>
            <person name="Lei X."/>
            <person name="Lai Q."/>
            <person name="Li Y."/>
            <person name="Zhang B."/>
            <person name="Zhang J."/>
            <person name="Zhang H."/>
            <person name="Yang L."/>
            <person name="Zheng W."/>
            <person name="Tian Y."/>
            <person name="Yu Z."/>
            <person name="Xu H.Jr."/>
            <person name="Zheng T."/>
        </authorList>
    </citation>
    <scope>NUCLEOTIDE SEQUENCE [LARGE SCALE GENOMIC DNA]</scope>
    <source>
        <strain evidence="1 2">KD52</strain>
    </source>
</reference>
<gene>
    <name evidence="1" type="ORF">IX84_03520</name>
</gene>
<proteinExistence type="predicted"/>
<accession>A0A098SCK7</accession>
<keyword evidence="2" id="KW-1185">Reference proteome</keyword>
<organism evidence="1 2">
    <name type="scientific">Phaeodactylibacter xiamenensis</name>
    <dbReference type="NCBI Taxonomy" id="1524460"/>
    <lineage>
        <taxon>Bacteria</taxon>
        <taxon>Pseudomonadati</taxon>
        <taxon>Bacteroidota</taxon>
        <taxon>Saprospiria</taxon>
        <taxon>Saprospirales</taxon>
        <taxon>Haliscomenobacteraceae</taxon>
        <taxon>Phaeodactylibacter</taxon>
    </lineage>
</organism>
<dbReference type="EMBL" id="JPOS01000010">
    <property type="protein sequence ID" value="KGE89393.1"/>
    <property type="molecule type" value="Genomic_DNA"/>
</dbReference>
<evidence type="ECO:0000313" key="2">
    <source>
        <dbReference type="Proteomes" id="UP000029736"/>
    </source>
</evidence>
<dbReference type="AlphaFoldDB" id="A0A098SCK7"/>
<evidence type="ECO:0000313" key="1">
    <source>
        <dbReference type="EMBL" id="KGE89393.1"/>
    </source>
</evidence>
<dbReference type="STRING" id="1524460.IX84_03520"/>